<feature type="compositionally biased region" description="Low complexity" evidence="1">
    <location>
        <begin position="541"/>
        <end position="557"/>
    </location>
</feature>
<dbReference type="VEuPathDB" id="FungiDB:PGTG_04310"/>
<gene>
    <name evidence="2" type="ORF">PGTG_04310</name>
</gene>
<dbReference type="RefSeq" id="XP_003322773.1">
    <property type="nucleotide sequence ID" value="XM_003322725.2"/>
</dbReference>
<dbReference type="InParanoid" id="E3K1Y5"/>
<proteinExistence type="predicted"/>
<feature type="compositionally biased region" description="Polar residues" evidence="1">
    <location>
        <begin position="214"/>
        <end position="230"/>
    </location>
</feature>
<evidence type="ECO:0000313" key="2">
    <source>
        <dbReference type="EMBL" id="EFP78354.1"/>
    </source>
</evidence>
<feature type="compositionally biased region" description="Low complexity" evidence="1">
    <location>
        <begin position="522"/>
        <end position="532"/>
    </location>
</feature>
<feature type="region of interest" description="Disordered" evidence="1">
    <location>
        <begin position="522"/>
        <end position="557"/>
    </location>
</feature>
<organism evidence="2 3">
    <name type="scientific">Puccinia graminis f. sp. tritici (strain CRL 75-36-700-3 / race SCCL)</name>
    <name type="common">Black stem rust fungus</name>
    <dbReference type="NCBI Taxonomy" id="418459"/>
    <lineage>
        <taxon>Eukaryota</taxon>
        <taxon>Fungi</taxon>
        <taxon>Dikarya</taxon>
        <taxon>Basidiomycota</taxon>
        <taxon>Pucciniomycotina</taxon>
        <taxon>Pucciniomycetes</taxon>
        <taxon>Pucciniales</taxon>
        <taxon>Pucciniaceae</taxon>
        <taxon>Puccinia</taxon>
    </lineage>
</organism>
<keyword evidence="3" id="KW-1185">Reference proteome</keyword>
<dbReference type="EMBL" id="DS178270">
    <property type="protein sequence ID" value="EFP78354.1"/>
    <property type="molecule type" value="Genomic_DNA"/>
</dbReference>
<dbReference type="OrthoDB" id="2507189at2759"/>
<reference evidence="3" key="2">
    <citation type="journal article" date="2011" name="Proc. Natl. Acad. Sci. U.S.A.">
        <title>Obligate biotrophy features unraveled by the genomic analysis of rust fungi.</title>
        <authorList>
            <person name="Duplessis S."/>
            <person name="Cuomo C.A."/>
            <person name="Lin Y.-C."/>
            <person name="Aerts A."/>
            <person name="Tisserant E."/>
            <person name="Veneault-Fourrey C."/>
            <person name="Joly D.L."/>
            <person name="Hacquard S."/>
            <person name="Amselem J."/>
            <person name="Cantarel B.L."/>
            <person name="Chiu R."/>
            <person name="Coutinho P.M."/>
            <person name="Feau N."/>
            <person name="Field M."/>
            <person name="Frey P."/>
            <person name="Gelhaye E."/>
            <person name="Goldberg J."/>
            <person name="Grabherr M.G."/>
            <person name="Kodira C.D."/>
            <person name="Kohler A."/>
            <person name="Kuees U."/>
            <person name="Lindquist E.A."/>
            <person name="Lucas S.M."/>
            <person name="Mago R."/>
            <person name="Mauceli E."/>
            <person name="Morin E."/>
            <person name="Murat C."/>
            <person name="Pangilinan J.L."/>
            <person name="Park R."/>
            <person name="Pearson M."/>
            <person name="Quesneville H."/>
            <person name="Rouhier N."/>
            <person name="Sakthikumar S."/>
            <person name="Salamov A.A."/>
            <person name="Schmutz J."/>
            <person name="Selles B."/>
            <person name="Shapiro H."/>
            <person name="Tanguay P."/>
            <person name="Tuskan G.A."/>
            <person name="Henrissat B."/>
            <person name="Van de Peer Y."/>
            <person name="Rouze P."/>
            <person name="Ellis J.G."/>
            <person name="Dodds P.N."/>
            <person name="Schein J.E."/>
            <person name="Zhong S."/>
            <person name="Hamelin R.C."/>
            <person name="Grigoriev I.V."/>
            <person name="Szabo L.J."/>
            <person name="Martin F."/>
        </authorList>
    </citation>
    <scope>NUCLEOTIDE SEQUENCE [LARGE SCALE GENOMIC DNA]</scope>
    <source>
        <strain evidence="3">CRL 75-36-700-3 / race SCCL</strain>
    </source>
</reference>
<dbReference type="GeneID" id="10542308"/>
<protein>
    <submittedName>
        <fullName evidence="2">Uncharacterized protein</fullName>
    </submittedName>
</protein>
<feature type="region of interest" description="Disordered" evidence="1">
    <location>
        <begin position="574"/>
        <end position="630"/>
    </location>
</feature>
<dbReference type="AlphaFoldDB" id="E3K1Y5"/>
<dbReference type="Proteomes" id="UP000008783">
    <property type="component" value="Unassembled WGS sequence"/>
</dbReference>
<name>E3K1Y5_PUCGT</name>
<feature type="compositionally biased region" description="Polar residues" evidence="1">
    <location>
        <begin position="243"/>
        <end position="259"/>
    </location>
</feature>
<feature type="region of interest" description="Disordered" evidence="1">
    <location>
        <begin position="1"/>
        <end position="69"/>
    </location>
</feature>
<dbReference type="OMA" id="QHQYESI"/>
<reference key="1">
    <citation type="submission" date="2007-01" db="EMBL/GenBank/DDBJ databases">
        <title>The Genome Sequence of Puccinia graminis f. sp. tritici Strain CRL 75-36-700-3.</title>
        <authorList>
            <consortium name="The Broad Institute Genome Sequencing Platform"/>
            <person name="Birren B."/>
            <person name="Lander E."/>
            <person name="Galagan J."/>
            <person name="Nusbaum C."/>
            <person name="Devon K."/>
            <person name="Cuomo C."/>
            <person name="Jaffe D."/>
            <person name="Butler J."/>
            <person name="Alvarez P."/>
            <person name="Gnerre S."/>
            <person name="Grabherr M."/>
            <person name="Mauceli E."/>
            <person name="Brockman W."/>
            <person name="Young S."/>
            <person name="LaButti K."/>
            <person name="Sykes S."/>
            <person name="DeCaprio D."/>
            <person name="Crawford M."/>
            <person name="Koehrsen M."/>
            <person name="Engels R."/>
            <person name="Montgomery P."/>
            <person name="Pearson M."/>
            <person name="Howarth C."/>
            <person name="Larson L."/>
            <person name="White J."/>
            <person name="Zeng Q."/>
            <person name="Kodira C."/>
            <person name="Yandava C."/>
            <person name="Alvarado L."/>
            <person name="O'Leary S."/>
            <person name="Szabo L."/>
            <person name="Dean R."/>
            <person name="Schein J."/>
        </authorList>
    </citation>
    <scope>NUCLEOTIDE SEQUENCE</scope>
    <source>
        <strain>CRL 75-36-700-3</strain>
    </source>
</reference>
<feature type="region of interest" description="Disordered" evidence="1">
    <location>
        <begin position="214"/>
        <end position="416"/>
    </location>
</feature>
<feature type="compositionally biased region" description="Polar residues" evidence="1">
    <location>
        <begin position="393"/>
        <end position="410"/>
    </location>
</feature>
<evidence type="ECO:0000313" key="3">
    <source>
        <dbReference type="Proteomes" id="UP000008783"/>
    </source>
</evidence>
<dbReference type="KEGG" id="pgr:PGTG_04310"/>
<dbReference type="HOGENOM" id="CLU_462419_0_0_1"/>
<feature type="compositionally biased region" description="Low complexity" evidence="1">
    <location>
        <begin position="347"/>
        <end position="368"/>
    </location>
</feature>
<feature type="compositionally biased region" description="Polar residues" evidence="1">
    <location>
        <begin position="274"/>
        <end position="286"/>
    </location>
</feature>
<evidence type="ECO:0000256" key="1">
    <source>
        <dbReference type="SAM" id="MobiDB-lite"/>
    </source>
</evidence>
<sequence length="650" mass="70586">MEHQQQQQQQQQQHHHQQQQYQQHPYQQQLQHQYQQQQQYQQPPQQYQQQQQQHYLQQPQHYQQQQQQPRSEVILTDQIDQLDQQLQATFRSIANIINYNLQLRKLNITPFIQSNQNHLPPKELLEQLKQNLNGFDGTLLQIEKIATVAIAITKRDLDHAIQSQPPPAPPPTTTVTDQNQMEIELISNQHQQTPSTQQQPIIIEQEPEVEILNNPKTHPQTSLTQPIDLTSSQSPSPQPPNPIEQTTTPTQDPRPSEQPSGADKLIPPPDQPEIDNQTKPEAQNQGPIEIDLERDSSPETALNNVSPVKATSKEGSSSSSSAACSPTSANPSNERPGTATMDLKSASDLTDGDLFGDGSLFGSSHHGSVVPSPLNQHAHVTIPPTATEKDPNNELQNVQTTVPSQGSNETQTDRPPAIPIMASQQQQSSTTDPSAQLSVPAQDQNLLSTTTSLTNTGSLDSSSSMDMITTQADLSAFLSSFSHSPSLPHSGGPSQTASPAKRTLEQVPGLIGLGIDLAFPSSSSSNTHNNNNRLSTEPVSNNPLFSSLTNNNNNNTHLNINPLVSNAHHLALPTTSFNNTTTPSSSSTSPAAAAASSASSADPAALPTPSPLAHLPTPSSNNNNNGAVTNLNPVDFEAMFANIQSHLPPS</sequence>
<accession>E3K1Y5</accession>
<feature type="compositionally biased region" description="Low complexity" evidence="1">
    <location>
        <begin position="309"/>
        <end position="333"/>
    </location>
</feature>